<sequence>MTNSDRPISHSDPSDPRQFREALAHYATGVTVVTAVGRTGPVGITANSFTSVSLNPPLVLWCPARASARFETFAKADFYAIHVLAADQLDLCKRFSRSGTDFSGLDIQTTPEGMPILPNCLARFDCQAHACHDGGDHAILVGRVLRATTRDGDPLLFWGGRYGDFMHHD</sequence>
<dbReference type="GO" id="GO:0010181">
    <property type="term" value="F:FMN binding"/>
    <property type="evidence" value="ECO:0007669"/>
    <property type="project" value="InterPro"/>
</dbReference>
<evidence type="ECO:0000313" key="4">
    <source>
        <dbReference type="EMBL" id="PPB79746.1"/>
    </source>
</evidence>
<dbReference type="InterPro" id="IPR002563">
    <property type="entry name" value="Flavin_Rdtase-like_dom"/>
</dbReference>
<organism evidence="4 5">
    <name type="scientific">Albidovulum inexpectatum</name>
    <dbReference type="NCBI Taxonomy" id="196587"/>
    <lineage>
        <taxon>Bacteria</taxon>
        <taxon>Pseudomonadati</taxon>
        <taxon>Pseudomonadota</taxon>
        <taxon>Alphaproteobacteria</taxon>
        <taxon>Rhodobacterales</taxon>
        <taxon>Paracoccaceae</taxon>
        <taxon>Albidovulum</taxon>
    </lineage>
</organism>
<evidence type="ECO:0000259" key="3">
    <source>
        <dbReference type="SMART" id="SM00903"/>
    </source>
</evidence>
<evidence type="ECO:0000256" key="1">
    <source>
        <dbReference type="ARBA" id="ARBA00008898"/>
    </source>
</evidence>
<dbReference type="GO" id="GO:0042602">
    <property type="term" value="F:riboflavin reductase (NADPH) activity"/>
    <property type="evidence" value="ECO:0007669"/>
    <property type="project" value="TreeGrafter"/>
</dbReference>
<dbReference type="PANTHER" id="PTHR30466">
    <property type="entry name" value="FLAVIN REDUCTASE"/>
    <property type="match status" value="1"/>
</dbReference>
<keyword evidence="5" id="KW-1185">Reference proteome</keyword>
<evidence type="ECO:0000256" key="2">
    <source>
        <dbReference type="ARBA" id="ARBA00023002"/>
    </source>
</evidence>
<dbReference type="OrthoDB" id="9792858at2"/>
<name>A0A2S5JE29_9RHOB</name>
<dbReference type="SMART" id="SM00903">
    <property type="entry name" value="Flavin_Reduct"/>
    <property type="match status" value="1"/>
</dbReference>
<gene>
    <name evidence="4" type="ORF">LV82_02537</name>
</gene>
<accession>A0A2S5JE29</accession>
<dbReference type="Pfam" id="PF01613">
    <property type="entry name" value="Flavin_Reduct"/>
    <property type="match status" value="1"/>
</dbReference>
<dbReference type="SUPFAM" id="SSF50475">
    <property type="entry name" value="FMN-binding split barrel"/>
    <property type="match status" value="1"/>
</dbReference>
<comment type="caution">
    <text evidence="4">The sequence shown here is derived from an EMBL/GenBank/DDBJ whole genome shotgun (WGS) entry which is preliminary data.</text>
</comment>
<dbReference type="Gene3D" id="2.30.110.10">
    <property type="entry name" value="Electron Transport, Fmn-binding Protein, Chain A"/>
    <property type="match status" value="1"/>
</dbReference>
<protein>
    <submittedName>
        <fullName evidence="4">Flavin reductase (DIM6/NTAB) family NADH-FMN oxidoreductase RutF</fullName>
    </submittedName>
</protein>
<dbReference type="Proteomes" id="UP000239736">
    <property type="component" value="Unassembled WGS sequence"/>
</dbReference>
<comment type="similarity">
    <text evidence="1">Belongs to the non-flavoprotein flavin reductase family.</text>
</comment>
<feature type="domain" description="Flavin reductase like" evidence="3">
    <location>
        <begin position="23"/>
        <end position="164"/>
    </location>
</feature>
<dbReference type="RefSeq" id="WP_104072383.1">
    <property type="nucleotide sequence ID" value="NZ_PRDS01000009.1"/>
</dbReference>
<proteinExistence type="inferred from homology"/>
<dbReference type="PANTHER" id="PTHR30466:SF11">
    <property type="entry name" value="FLAVIN-DEPENDENT MONOOXYGENASE, REDUCTASE SUBUNIT HSAB"/>
    <property type="match status" value="1"/>
</dbReference>
<dbReference type="InterPro" id="IPR050268">
    <property type="entry name" value="NADH-dep_flavin_reductase"/>
</dbReference>
<dbReference type="AlphaFoldDB" id="A0A2S5JE29"/>
<keyword evidence="2" id="KW-0560">Oxidoreductase</keyword>
<dbReference type="EMBL" id="PRDS01000009">
    <property type="protein sequence ID" value="PPB79746.1"/>
    <property type="molecule type" value="Genomic_DNA"/>
</dbReference>
<reference evidence="4 5" key="1">
    <citation type="submission" date="2018-01" db="EMBL/GenBank/DDBJ databases">
        <title>Genomic Encyclopedia of Archaeal and Bacterial Type Strains, Phase II (KMG-II): from individual species to whole genera.</title>
        <authorList>
            <person name="Goeker M."/>
        </authorList>
    </citation>
    <scope>NUCLEOTIDE SEQUENCE [LARGE SCALE GENOMIC DNA]</scope>
    <source>
        <strain evidence="4 5">DSM 12048</strain>
    </source>
</reference>
<dbReference type="InterPro" id="IPR012349">
    <property type="entry name" value="Split_barrel_FMN-bd"/>
</dbReference>
<evidence type="ECO:0000313" key="5">
    <source>
        <dbReference type="Proteomes" id="UP000239736"/>
    </source>
</evidence>